<dbReference type="CDD" id="cd06225">
    <property type="entry name" value="HAMP"/>
    <property type="match status" value="1"/>
</dbReference>
<dbReference type="InterPro" id="IPR032408">
    <property type="entry name" value="RisS_PPD"/>
</dbReference>
<name>A0A9D7I7Y1_9RHOO</name>
<dbReference type="PANTHER" id="PTHR44936">
    <property type="entry name" value="SENSOR PROTEIN CREC"/>
    <property type="match status" value="1"/>
</dbReference>
<dbReference type="SUPFAM" id="SSF47384">
    <property type="entry name" value="Homodimeric domain of signal transducing histidine kinase"/>
    <property type="match status" value="1"/>
</dbReference>
<dbReference type="SUPFAM" id="SSF158472">
    <property type="entry name" value="HAMP domain-like"/>
    <property type="match status" value="1"/>
</dbReference>
<evidence type="ECO:0000256" key="3">
    <source>
        <dbReference type="ARBA" id="ARBA00012438"/>
    </source>
</evidence>
<dbReference type="Pfam" id="PF00512">
    <property type="entry name" value="HisKA"/>
    <property type="match status" value="1"/>
</dbReference>
<dbReference type="GO" id="GO:0005524">
    <property type="term" value="F:ATP binding"/>
    <property type="evidence" value="ECO:0007669"/>
    <property type="project" value="UniProtKB-KW"/>
</dbReference>
<evidence type="ECO:0000256" key="5">
    <source>
        <dbReference type="ARBA" id="ARBA00022519"/>
    </source>
</evidence>
<dbReference type="EC" id="2.7.13.3" evidence="3"/>
<evidence type="ECO:0000313" key="18">
    <source>
        <dbReference type="Proteomes" id="UP000886602"/>
    </source>
</evidence>
<proteinExistence type="predicted"/>
<dbReference type="SMART" id="SM00388">
    <property type="entry name" value="HisKA"/>
    <property type="match status" value="1"/>
</dbReference>
<keyword evidence="8" id="KW-0812">Transmembrane</keyword>
<dbReference type="PROSITE" id="PS50109">
    <property type="entry name" value="HIS_KIN"/>
    <property type="match status" value="1"/>
</dbReference>
<dbReference type="InterPro" id="IPR036890">
    <property type="entry name" value="HATPase_C_sf"/>
</dbReference>
<keyword evidence="5" id="KW-0997">Cell inner membrane</keyword>
<evidence type="ECO:0000256" key="7">
    <source>
        <dbReference type="ARBA" id="ARBA00022679"/>
    </source>
</evidence>
<dbReference type="GO" id="GO:0005886">
    <property type="term" value="C:plasma membrane"/>
    <property type="evidence" value="ECO:0007669"/>
    <property type="project" value="UniProtKB-SubCell"/>
</dbReference>
<evidence type="ECO:0000256" key="2">
    <source>
        <dbReference type="ARBA" id="ARBA00004429"/>
    </source>
</evidence>
<sequence length="422" mass="46156">MLSLLIFISVATWLTLFALAEREPRARQLAQLAVSVVNLTHAALIAADPVKRLALLRDLAESEGVHLYPAEATDIVKALPDTYFFRVMRETAESQLGPKTRFAGTVNGLRGIWVSFSIDNSDEDDYWLMLPGEHAESDFPWNWLGWGGASLALALLVAWLIVSRVTLPLRALAGAAKELGRGRQPEPLPERGAIELQQLTETFNRMSEDLKRIELDRAEVLAGISHDLRTPLARLRLEAEMSIDDDAARSAVIEDIEQMDAIIAQFLDYARGDSGEGAELTDVNALVTQVASTQGRASSTAQFTLGELPPALIHRQALTRALANLLDNARKYGGNQIAVETRIENGEILVDVLDRGPGIPASEIERLKRPFTRLENARTDASGTGLGLAIVERIANLHEGQLELLAREGGGMIARLRLALKS</sequence>
<dbReference type="PANTHER" id="PTHR44936:SF5">
    <property type="entry name" value="SENSOR HISTIDINE KINASE ENVZ"/>
    <property type="match status" value="1"/>
</dbReference>
<dbReference type="InterPro" id="IPR003660">
    <property type="entry name" value="HAMP_dom"/>
</dbReference>
<comment type="subcellular location">
    <subcellularLocation>
        <location evidence="2">Cell inner membrane</location>
        <topology evidence="2">Multi-pass membrane protein</topology>
    </subcellularLocation>
</comment>
<evidence type="ECO:0000313" key="17">
    <source>
        <dbReference type="EMBL" id="MBK7422553.1"/>
    </source>
</evidence>
<dbReference type="CDD" id="cd00082">
    <property type="entry name" value="HisKA"/>
    <property type="match status" value="1"/>
</dbReference>
<dbReference type="AlphaFoldDB" id="A0A9D7I7Y1"/>
<keyword evidence="12" id="KW-1133">Transmembrane helix</keyword>
<dbReference type="SMART" id="SM00387">
    <property type="entry name" value="HATPase_c"/>
    <property type="match status" value="1"/>
</dbReference>
<evidence type="ECO:0000256" key="11">
    <source>
        <dbReference type="ARBA" id="ARBA00022840"/>
    </source>
</evidence>
<dbReference type="InterPro" id="IPR038421">
    <property type="entry name" value="RisS_PPD_sf"/>
</dbReference>
<dbReference type="InterPro" id="IPR004358">
    <property type="entry name" value="Sig_transdc_His_kin-like_C"/>
</dbReference>
<organism evidence="17 18">
    <name type="scientific">Candidatus Propionivibrio dominans</name>
    <dbReference type="NCBI Taxonomy" id="2954373"/>
    <lineage>
        <taxon>Bacteria</taxon>
        <taxon>Pseudomonadati</taxon>
        <taxon>Pseudomonadota</taxon>
        <taxon>Betaproteobacteria</taxon>
        <taxon>Rhodocyclales</taxon>
        <taxon>Rhodocyclaceae</taxon>
        <taxon>Propionivibrio</taxon>
    </lineage>
</organism>
<keyword evidence="13" id="KW-0902">Two-component regulatory system</keyword>
<feature type="domain" description="Histidine kinase" evidence="15">
    <location>
        <begin position="223"/>
        <end position="422"/>
    </location>
</feature>
<evidence type="ECO:0000256" key="10">
    <source>
        <dbReference type="ARBA" id="ARBA00022777"/>
    </source>
</evidence>
<feature type="domain" description="HAMP" evidence="16">
    <location>
        <begin position="163"/>
        <end position="215"/>
    </location>
</feature>
<evidence type="ECO:0000259" key="15">
    <source>
        <dbReference type="PROSITE" id="PS50109"/>
    </source>
</evidence>
<gene>
    <name evidence="17" type="ORF">IPJ48_05355</name>
</gene>
<keyword evidence="7" id="KW-0808">Transferase</keyword>
<dbReference type="Pfam" id="PF02518">
    <property type="entry name" value="HATPase_c"/>
    <property type="match status" value="1"/>
</dbReference>
<comment type="caution">
    <text evidence="17">The sequence shown here is derived from an EMBL/GenBank/DDBJ whole genome shotgun (WGS) entry which is preliminary data.</text>
</comment>
<keyword evidence="11" id="KW-0067">ATP-binding</keyword>
<dbReference type="InterPro" id="IPR050980">
    <property type="entry name" value="2C_sensor_his_kinase"/>
</dbReference>
<evidence type="ECO:0000259" key="16">
    <source>
        <dbReference type="PROSITE" id="PS50885"/>
    </source>
</evidence>
<dbReference type="Gene3D" id="3.30.565.10">
    <property type="entry name" value="Histidine kinase-like ATPase, C-terminal domain"/>
    <property type="match status" value="1"/>
</dbReference>
<dbReference type="Pfam" id="PF16524">
    <property type="entry name" value="RisS_PPD"/>
    <property type="match status" value="1"/>
</dbReference>
<dbReference type="Gene3D" id="3.30.450.300">
    <property type="entry name" value="Sensor histidine kinase RisS, periplasmic domain"/>
    <property type="match status" value="1"/>
</dbReference>
<dbReference type="EMBL" id="JADJNC010000008">
    <property type="protein sequence ID" value="MBK7422553.1"/>
    <property type="molecule type" value="Genomic_DNA"/>
</dbReference>
<evidence type="ECO:0000256" key="12">
    <source>
        <dbReference type="ARBA" id="ARBA00022989"/>
    </source>
</evidence>
<dbReference type="SMART" id="SM00304">
    <property type="entry name" value="HAMP"/>
    <property type="match status" value="1"/>
</dbReference>
<dbReference type="Pfam" id="PF00672">
    <property type="entry name" value="HAMP"/>
    <property type="match status" value="1"/>
</dbReference>
<dbReference type="InterPro" id="IPR003594">
    <property type="entry name" value="HATPase_dom"/>
</dbReference>
<dbReference type="PROSITE" id="PS50885">
    <property type="entry name" value="HAMP"/>
    <property type="match status" value="1"/>
</dbReference>
<evidence type="ECO:0000256" key="6">
    <source>
        <dbReference type="ARBA" id="ARBA00022553"/>
    </source>
</evidence>
<dbReference type="InterPro" id="IPR005467">
    <property type="entry name" value="His_kinase_dom"/>
</dbReference>
<keyword evidence="4" id="KW-1003">Cell membrane</keyword>
<keyword evidence="6" id="KW-0597">Phosphoprotein</keyword>
<evidence type="ECO:0000256" key="14">
    <source>
        <dbReference type="ARBA" id="ARBA00023136"/>
    </source>
</evidence>
<keyword evidence="10" id="KW-0418">Kinase</keyword>
<comment type="catalytic activity">
    <reaction evidence="1">
        <text>ATP + protein L-histidine = ADP + protein N-phospho-L-histidine.</text>
        <dbReference type="EC" id="2.7.13.3"/>
    </reaction>
</comment>
<reference evidence="17" key="1">
    <citation type="submission" date="2020-10" db="EMBL/GenBank/DDBJ databases">
        <title>Connecting structure to function with the recovery of over 1000 high-quality activated sludge metagenome-assembled genomes encoding full-length rRNA genes using long-read sequencing.</title>
        <authorList>
            <person name="Singleton C.M."/>
            <person name="Petriglieri F."/>
            <person name="Kristensen J.M."/>
            <person name="Kirkegaard R.H."/>
            <person name="Michaelsen T.Y."/>
            <person name="Andersen M.H."/>
            <person name="Karst S.M."/>
            <person name="Dueholm M.S."/>
            <person name="Nielsen P.H."/>
            <person name="Albertsen M."/>
        </authorList>
    </citation>
    <scope>NUCLEOTIDE SEQUENCE</scope>
    <source>
        <strain evidence="17">EsbW_18-Q3-R4-48_MAXAC.044</strain>
    </source>
</reference>
<evidence type="ECO:0000256" key="4">
    <source>
        <dbReference type="ARBA" id="ARBA00022475"/>
    </source>
</evidence>
<dbReference type="Gene3D" id="1.10.287.130">
    <property type="match status" value="1"/>
</dbReference>
<dbReference type="PRINTS" id="PR00344">
    <property type="entry name" value="BCTRLSENSOR"/>
</dbReference>
<dbReference type="InterPro" id="IPR036097">
    <property type="entry name" value="HisK_dim/P_sf"/>
</dbReference>
<protein>
    <recommendedName>
        <fullName evidence="3">histidine kinase</fullName>
        <ecNumber evidence="3">2.7.13.3</ecNumber>
    </recommendedName>
</protein>
<dbReference type="SUPFAM" id="SSF55874">
    <property type="entry name" value="ATPase domain of HSP90 chaperone/DNA topoisomerase II/histidine kinase"/>
    <property type="match status" value="1"/>
</dbReference>
<evidence type="ECO:0000256" key="1">
    <source>
        <dbReference type="ARBA" id="ARBA00000085"/>
    </source>
</evidence>
<dbReference type="GO" id="GO:0000155">
    <property type="term" value="F:phosphorelay sensor kinase activity"/>
    <property type="evidence" value="ECO:0007669"/>
    <property type="project" value="InterPro"/>
</dbReference>
<keyword evidence="9" id="KW-0547">Nucleotide-binding</keyword>
<keyword evidence="14" id="KW-0472">Membrane</keyword>
<accession>A0A9D7I7Y1</accession>
<evidence type="ECO:0000256" key="9">
    <source>
        <dbReference type="ARBA" id="ARBA00022741"/>
    </source>
</evidence>
<evidence type="ECO:0000256" key="8">
    <source>
        <dbReference type="ARBA" id="ARBA00022692"/>
    </source>
</evidence>
<dbReference type="Proteomes" id="UP000886602">
    <property type="component" value="Unassembled WGS sequence"/>
</dbReference>
<dbReference type="InterPro" id="IPR003661">
    <property type="entry name" value="HisK_dim/P_dom"/>
</dbReference>
<evidence type="ECO:0000256" key="13">
    <source>
        <dbReference type="ARBA" id="ARBA00023012"/>
    </source>
</evidence>